<accession>A0ABQ9LH72</accession>
<comment type="caution">
    <text evidence="9">The sequence shown here is derived from an EMBL/GenBank/DDBJ whole genome shotgun (WGS) entry which is preliminary data.</text>
</comment>
<dbReference type="PRINTS" id="PR00380">
    <property type="entry name" value="KINESINHEAVY"/>
</dbReference>
<keyword evidence="6" id="KW-0175">Coiled coil</keyword>
<keyword evidence="4 5" id="KW-0505">Motor protein</keyword>
<evidence type="ECO:0000313" key="9">
    <source>
        <dbReference type="EMBL" id="KAJ9165954.1"/>
    </source>
</evidence>
<dbReference type="PANTHER" id="PTHR24115">
    <property type="entry name" value="KINESIN-RELATED"/>
    <property type="match status" value="1"/>
</dbReference>
<sequence>MEMKSPPPCPNTVTVRRNPPRRARPTPSTNPHQNLIPPSSSSKSNKPDILPFPMQDILSMEIPQNPQPHPPPSSPTPASVSENLRVYLRIRPLVPPKTSKDVVDQKRKKIAWPQNPVAKKNGIREKNTKKKSCKICISVNDPQSVTLSPPPALQDSKRIKSVVYEGFSRVFAADSSQNEVYDIMVKPLVEDFLNGRNGMLAALGPSGSGKTHTVFGTAREPGMVPLALQHIFKQTKECGSKLSRSFYISIFEIYSEGGKAERMLDLSPGGADLTMQQSTVKGLQEVAIADPAHAESLIASAMLRRSTAMTNANSQSSRSQCIINIHSLLNKCDKELDVQSNNAVLTIVDLAGAERERRTGNQGSRLLESNFINNTSMVFGLCLRSLLEHQKNPKKPLQKHFQNSLLTRYLRDYLEGKKRIALILTVKPGEEDYLDTVYLLRQSSPFMKIKFNNVDEQPNSVHHKRHIQSLYGVEEPKRKKYCGLDANEKKEGKSTGDEHLLLEEGCTRVTDGPRISKFNSIDTAPVKSVCGDWAIRERNHQIMQNFAKALWNVLKEYKEKLTVAEKENGNLNENLRSEKSRYIELEKKLEDFKSCCTCSKENSVEALKVDTDIHAPVHVEGNECSNFDEAPNVVESKCDKSPIVCSLKPGQDQYLFLDVHSKVEAKSHSPNLKASECTGTLTHDQDVTGQVDESVHSPNLKESKCSSTPTWDQDISTQAEVKSYSPTLKASECTSSQHDQDVTSQVGESVHSPNHKESKCGSTPTRDQDISTQSEVKSHHSPNLKAFECTGTATRDQDLTSQAGENDPSPNLKESRCSSTPTWDQDISTEVDMNSHSPQPEASKCGSTQDQDEDFLTKKPLHVPLSKEDAAFIKQCNLDVPDCEIRSNTSCKASNLKKPKRRLPPVSSILLRDISALGIEDEPQKPKGNRGGKKLSAGERTQGSISLIRLLQSNLRL</sequence>
<evidence type="ECO:0000256" key="3">
    <source>
        <dbReference type="ARBA" id="ARBA00022840"/>
    </source>
</evidence>
<evidence type="ECO:0000256" key="5">
    <source>
        <dbReference type="PROSITE-ProRule" id="PRU00283"/>
    </source>
</evidence>
<dbReference type="EMBL" id="JARPOI010000012">
    <property type="protein sequence ID" value="KAJ9165954.1"/>
    <property type="molecule type" value="Genomic_DNA"/>
</dbReference>
<dbReference type="Pfam" id="PF00225">
    <property type="entry name" value="Kinesin"/>
    <property type="match status" value="1"/>
</dbReference>
<reference evidence="9 10" key="1">
    <citation type="journal article" date="2023" name="Plant Biotechnol. J.">
        <title>Chromosome-level wild Hevea brasiliensis genome provides new tools for genomic-assisted breeding and valuable loci to elevate rubber yield.</title>
        <authorList>
            <person name="Cheng H."/>
            <person name="Song X."/>
            <person name="Hu Y."/>
            <person name="Wu T."/>
            <person name="Yang Q."/>
            <person name="An Z."/>
            <person name="Feng S."/>
            <person name="Deng Z."/>
            <person name="Wu W."/>
            <person name="Zeng X."/>
            <person name="Tu M."/>
            <person name="Wang X."/>
            <person name="Huang H."/>
        </authorList>
    </citation>
    <scope>NUCLEOTIDE SEQUENCE [LARGE SCALE GENOMIC DNA]</scope>
    <source>
        <strain evidence="9">MT/VB/25A 57/8</strain>
    </source>
</reference>
<comment type="similarity">
    <text evidence="5">Belongs to the TRAFAC class myosin-kinesin ATPase superfamily. Kinesin family.</text>
</comment>
<feature type="region of interest" description="Disordered" evidence="7">
    <location>
        <begin position="1"/>
        <end position="53"/>
    </location>
</feature>
<evidence type="ECO:0000256" key="7">
    <source>
        <dbReference type="SAM" id="MobiDB-lite"/>
    </source>
</evidence>
<dbReference type="InterPro" id="IPR027640">
    <property type="entry name" value="Kinesin-like_fam"/>
</dbReference>
<dbReference type="PANTHER" id="PTHR24115:SF1008">
    <property type="entry name" value="KINESIN-LIKE PROTEIN SUBITO"/>
    <property type="match status" value="1"/>
</dbReference>
<feature type="compositionally biased region" description="Pro residues" evidence="7">
    <location>
        <begin position="1"/>
        <end position="10"/>
    </location>
</feature>
<dbReference type="SUPFAM" id="SSF52540">
    <property type="entry name" value="P-loop containing nucleoside triphosphate hydrolases"/>
    <property type="match status" value="1"/>
</dbReference>
<proteinExistence type="inferred from homology"/>
<name>A0ABQ9LH72_HEVBR</name>
<feature type="compositionally biased region" description="Pro residues" evidence="7">
    <location>
        <begin position="65"/>
        <end position="75"/>
    </location>
</feature>
<dbReference type="Gene3D" id="3.40.850.10">
    <property type="entry name" value="Kinesin motor domain"/>
    <property type="match status" value="1"/>
</dbReference>
<dbReference type="InterPro" id="IPR036961">
    <property type="entry name" value="Kinesin_motor_dom_sf"/>
</dbReference>
<feature type="compositionally biased region" description="Polar residues" evidence="7">
    <location>
        <begin position="705"/>
        <end position="714"/>
    </location>
</feature>
<dbReference type="PROSITE" id="PS50067">
    <property type="entry name" value="KINESIN_MOTOR_2"/>
    <property type="match status" value="1"/>
</dbReference>
<dbReference type="InterPro" id="IPR027417">
    <property type="entry name" value="P-loop_NTPase"/>
</dbReference>
<evidence type="ECO:0000256" key="1">
    <source>
        <dbReference type="ARBA" id="ARBA00022701"/>
    </source>
</evidence>
<feature type="compositionally biased region" description="Polar residues" evidence="7">
    <location>
        <begin position="791"/>
        <end position="804"/>
    </location>
</feature>
<feature type="region of interest" description="Disordered" evidence="7">
    <location>
        <begin position="917"/>
        <end position="940"/>
    </location>
</feature>
<feature type="region of interest" description="Disordered" evidence="7">
    <location>
        <begin position="690"/>
        <end position="714"/>
    </location>
</feature>
<evidence type="ECO:0000313" key="10">
    <source>
        <dbReference type="Proteomes" id="UP001174677"/>
    </source>
</evidence>
<feature type="compositionally biased region" description="Polar residues" evidence="7">
    <location>
        <begin position="760"/>
        <end position="775"/>
    </location>
</feature>
<feature type="domain" description="Kinesin motor" evidence="8">
    <location>
        <begin position="83"/>
        <end position="449"/>
    </location>
</feature>
<gene>
    <name evidence="9" type="ORF">P3X46_020764</name>
</gene>
<feature type="compositionally biased region" description="Polar residues" evidence="7">
    <location>
        <begin position="817"/>
        <end position="849"/>
    </location>
</feature>
<evidence type="ECO:0000259" key="8">
    <source>
        <dbReference type="PROSITE" id="PS50067"/>
    </source>
</evidence>
<feature type="compositionally biased region" description="Low complexity" evidence="7">
    <location>
        <begin position="25"/>
        <end position="44"/>
    </location>
</feature>
<feature type="coiled-coil region" evidence="6">
    <location>
        <begin position="554"/>
        <end position="588"/>
    </location>
</feature>
<organism evidence="9 10">
    <name type="scientific">Hevea brasiliensis</name>
    <name type="common">Para rubber tree</name>
    <name type="synonym">Siphonia brasiliensis</name>
    <dbReference type="NCBI Taxonomy" id="3981"/>
    <lineage>
        <taxon>Eukaryota</taxon>
        <taxon>Viridiplantae</taxon>
        <taxon>Streptophyta</taxon>
        <taxon>Embryophyta</taxon>
        <taxon>Tracheophyta</taxon>
        <taxon>Spermatophyta</taxon>
        <taxon>Magnoliopsida</taxon>
        <taxon>eudicotyledons</taxon>
        <taxon>Gunneridae</taxon>
        <taxon>Pentapetalae</taxon>
        <taxon>rosids</taxon>
        <taxon>fabids</taxon>
        <taxon>Malpighiales</taxon>
        <taxon>Euphorbiaceae</taxon>
        <taxon>Crotonoideae</taxon>
        <taxon>Micrandreae</taxon>
        <taxon>Hevea</taxon>
    </lineage>
</organism>
<keyword evidence="2 5" id="KW-0547">Nucleotide-binding</keyword>
<feature type="region of interest" description="Disordered" evidence="7">
    <location>
        <begin position="728"/>
        <end position="851"/>
    </location>
</feature>
<keyword evidence="10" id="KW-1185">Reference proteome</keyword>
<evidence type="ECO:0000256" key="6">
    <source>
        <dbReference type="SAM" id="Coils"/>
    </source>
</evidence>
<evidence type="ECO:0000256" key="2">
    <source>
        <dbReference type="ARBA" id="ARBA00022741"/>
    </source>
</evidence>
<feature type="region of interest" description="Disordered" evidence="7">
    <location>
        <begin position="60"/>
        <end position="79"/>
    </location>
</feature>
<evidence type="ECO:0000256" key="4">
    <source>
        <dbReference type="ARBA" id="ARBA00023175"/>
    </source>
</evidence>
<protein>
    <recommendedName>
        <fullName evidence="8">Kinesin motor domain-containing protein</fullName>
    </recommendedName>
</protein>
<keyword evidence="3 5" id="KW-0067">ATP-binding</keyword>
<feature type="compositionally biased region" description="Basic and acidic residues" evidence="7">
    <location>
        <begin position="693"/>
        <end position="704"/>
    </location>
</feature>
<dbReference type="Proteomes" id="UP001174677">
    <property type="component" value="Chromosome 12"/>
</dbReference>
<feature type="compositionally biased region" description="Polar residues" evidence="7">
    <location>
        <begin position="728"/>
        <end position="747"/>
    </location>
</feature>
<dbReference type="SMART" id="SM00129">
    <property type="entry name" value="KISc"/>
    <property type="match status" value="1"/>
</dbReference>
<dbReference type="InterPro" id="IPR001752">
    <property type="entry name" value="Kinesin_motor_dom"/>
</dbReference>
<feature type="binding site" evidence="5">
    <location>
        <begin position="204"/>
        <end position="211"/>
    </location>
    <ligand>
        <name>ATP</name>
        <dbReference type="ChEBI" id="CHEBI:30616"/>
    </ligand>
</feature>
<keyword evidence="1" id="KW-0493">Microtubule</keyword>